<proteinExistence type="predicted"/>
<accession>A0A1L4BLU7</accession>
<dbReference type="EMBL" id="AAGULE010000107">
    <property type="protein sequence ID" value="EBS1101330.1"/>
    <property type="molecule type" value="Genomic_DNA"/>
</dbReference>
<dbReference type="EMBL" id="DAASSY010000048">
    <property type="protein sequence ID" value="HAE6909170.1"/>
    <property type="molecule type" value="Genomic_DNA"/>
</dbReference>
<evidence type="ECO:0000313" key="1">
    <source>
        <dbReference type="EMBL" id="API82916.1"/>
    </source>
</evidence>
<dbReference type="RefSeq" id="WP_024172976.1">
    <property type="nucleotide sequence ID" value="NZ_KX833210.1"/>
</dbReference>
<dbReference type="EMBL" id="KX833210">
    <property type="protein sequence ID" value="API82916.1"/>
    <property type="molecule type" value="Genomic_DNA"/>
</dbReference>
<name>A0A1L4BLU7_SALTI</name>
<evidence type="ECO:0000313" key="2">
    <source>
        <dbReference type="EMBL" id="EBS1101330.1"/>
    </source>
</evidence>
<reference evidence="5" key="2">
    <citation type="journal article" date="2018" name="Genome Biol.">
        <title>SKESA: strategic k-mer extension for scrupulous assemblies.</title>
        <authorList>
            <person name="Souvorov A."/>
            <person name="Agarwala R."/>
            <person name="Lipman D.J."/>
        </authorList>
    </citation>
    <scope>NUCLEOTIDE SEQUENCE</scope>
    <source>
        <strain evidence="5">11-2088</strain>
    </source>
</reference>
<reference evidence="5" key="3">
    <citation type="submission" date="2018-07" db="EMBL/GenBank/DDBJ databases">
        <authorList>
            <consortium name="NCBI Pathogen Detection Project"/>
        </authorList>
    </citation>
    <scope>NUCLEOTIDE SEQUENCE</scope>
    <source>
        <strain evidence="5">11-2088</strain>
    </source>
</reference>
<geneLocation type="plasmid" evidence="1">
    <name>pTy031_01</name>
</geneLocation>
<dbReference type="EMBL" id="AALNGB010000034">
    <property type="protein sequence ID" value="EDB3628740.1"/>
    <property type="molecule type" value="Genomic_DNA"/>
</dbReference>
<reference evidence="3" key="4">
    <citation type="submission" date="2018-07" db="EMBL/GenBank/DDBJ databases">
        <authorList>
            <person name="Ashton P.M."/>
            <person name="Dallman T."/>
            <person name="Nair S."/>
            <person name="De Pinna E."/>
            <person name="Peters T."/>
            <person name="Grant K."/>
        </authorList>
    </citation>
    <scope>NUCLEOTIDE SEQUENCE</scope>
    <source>
        <strain evidence="3">550116</strain>
        <strain evidence="2">606246</strain>
        <strain evidence="4">815592</strain>
    </source>
</reference>
<evidence type="ECO:0000313" key="3">
    <source>
        <dbReference type="EMBL" id="EBX7036111.1"/>
    </source>
</evidence>
<organism evidence="1">
    <name type="scientific">Salmonella typhi</name>
    <dbReference type="NCBI Taxonomy" id="90370"/>
    <lineage>
        <taxon>Bacteria</taxon>
        <taxon>Pseudomonadati</taxon>
        <taxon>Pseudomonadota</taxon>
        <taxon>Gammaproteobacteria</taxon>
        <taxon>Enterobacterales</taxon>
        <taxon>Enterobacteriaceae</taxon>
        <taxon>Salmonella</taxon>
    </lineage>
</organism>
<sequence length="89" mass="10154">MIIEEVIINDVKIVLSRGKGGKGGENNETYKFYIYIVNKDVSVYRVGKLSIVIWQHSIYTSDKALIQEAQDLASAVFKYKTEKLKEVIL</sequence>
<dbReference type="AlphaFoldDB" id="A0A1L4BLU7"/>
<reference evidence="1" key="1">
    <citation type="submission" date="2016-09" db="EMBL/GenBank/DDBJ databases">
        <title>Whole genome sequence analysis of Salmonella Typhi isolated in Thailand before and after the introduction of a national immunization program.</title>
        <authorList>
            <person name="Dyson Z.A."/>
            <person name="Thanh D.P."/>
            <person name="Bodhidatta L."/>
            <person name="Mason C.J."/>
            <person name="Rabaa M.A."/>
            <person name="Vinh P.V."/>
            <person name="Thanh T.H."/>
            <person name="Thwaites G.E."/>
            <person name="Baker S."/>
            <person name="Holt K.E."/>
        </authorList>
    </citation>
    <scope>NUCLEOTIDE SEQUENCE</scope>
    <source>
        <strain evidence="1">Salmonella Typhi Ty031 plasmid pTy031_01</strain>
        <plasmid evidence="1">pTy031_01</plasmid>
    </source>
</reference>
<gene>
    <name evidence="2" type="ORF">D6Q30_24495</name>
    <name evidence="3" type="ORF">DS261_22385</name>
    <name evidence="4" type="ORF">F9Y21_21945</name>
    <name evidence="5" type="ORF">G4L28_003913</name>
</gene>
<protein>
    <submittedName>
        <fullName evidence="1">Uncharacterized protein</fullName>
    </submittedName>
</protein>
<keyword evidence="1" id="KW-0614">Plasmid</keyword>
<evidence type="ECO:0000313" key="4">
    <source>
        <dbReference type="EMBL" id="EDB3628740.1"/>
    </source>
</evidence>
<evidence type="ECO:0000313" key="5">
    <source>
        <dbReference type="EMBL" id="HAE6909170.1"/>
    </source>
</evidence>
<dbReference type="EMBL" id="AAHLZU010000035">
    <property type="protein sequence ID" value="EBX7036111.1"/>
    <property type="molecule type" value="Genomic_DNA"/>
</dbReference>